<comment type="caution">
    <text evidence="2">The sequence shown here is derived from an EMBL/GenBank/DDBJ whole genome shotgun (WGS) entry which is preliminary data.</text>
</comment>
<name>A0A926EV95_9FIRM</name>
<sequence length="154" mass="18139">MSTTTLKIIAVISMIIDHIGLSFPDMPVIFRWIGRISAPLFIFCLVWGFEYTSNIKKYISRMYISSVLMGILNYFISVLHLKNSRLIGMNIFRVLFIILIIVWLYDNWVKRHPKRYIYIGIFIMANDICNNVILIFPNKDKRGLCRIYFSSTSR</sequence>
<feature type="transmembrane region" description="Helical" evidence="1">
    <location>
        <begin position="29"/>
        <end position="49"/>
    </location>
</feature>
<protein>
    <recommendedName>
        <fullName evidence="4">TraX protein</fullName>
    </recommendedName>
</protein>
<gene>
    <name evidence="2" type="ORF">H8707_08405</name>
</gene>
<proteinExistence type="predicted"/>
<dbReference type="Pfam" id="PF05857">
    <property type="entry name" value="TraX"/>
    <property type="match status" value="1"/>
</dbReference>
<keyword evidence="1" id="KW-0812">Transmembrane</keyword>
<dbReference type="AlphaFoldDB" id="A0A926EV95"/>
<evidence type="ECO:0000313" key="2">
    <source>
        <dbReference type="EMBL" id="MBC8588261.1"/>
    </source>
</evidence>
<dbReference type="Proteomes" id="UP000601171">
    <property type="component" value="Unassembled WGS sequence"/>
</dbReference>
<organism evidence="2 3">
    <name type="scientific">Paratissierella segnis</name>
    <dbReference type="NCBI Taxonomy" id="2763679"/>
    <lineage>
        <taxon>Bacteria</taxon>
        <taxon>Bacillati</taxon>
        <taxon>Bacillota</taxon>
        <taxon>Tissierellia</taxon>
        <taxon>Tissierellales</taxon>
        <taxon>Tissierellaceae</taxon>
        <taxon>Paratissierella</taxon>
    </lineage>
</organism>
<accession>A0A926EV95</accession>
<dbReference type="EMBL" id="JACRTG010000018">
    <property type="protein sequence ID" value="MBC8588261.1"/>
    <property type="molecule type" value="Genomic_DNA"/>
</dbReference>
<evidence type="ECO:0008006" key="4">
    <source>
        <dbReference type="Google" id="ProtNLM"/>
    </source>
</evidence>
<evidence type="ECO:0000256" key="1">
    <source>
        <dbReference type="SAM" id="Phobius"/>
    </source>
</evidence>
<keyword evidence="1" id="KW-0472">Membrane</keyword>
<feature type="transmembrane region" description="Helical" evidence="1">
    <location>
        <begin position="87"/>
        <end position="105"/>
    </location>
</feature>
<evidence type="ECO:0000313" key="3">
    <source>
        <dbReference type="Proteomes" id="UP000601171"/>
    </source>
</evidence>
<feature type="transmembrane region" description="Helical" evidence="1">
    <location>
        <begin position="61"/>
        <end position="81"/>
    </location>
</feature>
<dbReference type="RefSeq" id="WP_394354651.1">
    <property type="nucleotide sequence ID" value="NZ_JACRTG010000018.1"/>
</dbReference>
<reference evidence="2" key="1">
    <citation type="submission" date="2020-08" db="EMBL/GenBank/DDBJ databases">
        <title>Genome public.</title>
        <authorList>
            <person name="Liu C."/>
            <person name="Sun Q."/>
        </authorList>
    </citation>
    <scope>NUCLEOTIDE SEQUENCE</scope>
    <source>
        <strain evidence="2">BX21</strain>
    </source>
</reference>
<keyword evidence="1" id="KW-1133">Transmembrane helix</keyword>
<dbReference type="InterPro" id="IPR008875">
    <property type="entry name" value="TraX"/>
</dbReference>
<keyword evidence="3" id="KW-1185">Reference proteome</keyword>
<feature type="transmembrane region" description="Helical" evidence="1">
    <location>
        <begin position="117"/>
        <end position="136"/>
    </location>
</feature>